<dbReference type="SMART" id="SM00774">
    <property type="entry name" value="WRKY"/>
    <property type="match status" value="1"/>
</dbReference>
<keyword evidence="2" id="KW-0805">Transcription regulation</keyword>
<dbReference type="Pfam" id="PF03106">
    <property type="entry name" value="WRKY"/>
    <property type="match status" value="1"/>
</dbReference>
<dbReference type="PANTHER" id="PTHR32096:SF146">
    <property type="entry name" value="WRKY TRANSCRIPTION FACTOR 19-RELATED"/>
    <property type="match status" value="1"/>
</dbReference>
<evidence type="ECO:0000256" key="1">
    <source>
        <dbReference type="ARBA" id="ARBA00004123"/>
    </source>
</evidence>
<gene>
    <name evidence="8" type="ORF">HHK36_018691</name>
</gene>
<keyword evidence="3" id="KW-0238">DNA-binding</keyword>
<dbReference type="InterPro" id="IPR003657">
    <property type="entry name" value="WRKY_dom"/>
</dbReference>
<dbReference type="Gene3D" id="2.20.25.80">
    <property type="entry name" value="WRKY domain"/>
    <property type="match status" value="1"/>
</dbReference>
<accession>A0A835DAJ9</accession>
<reference evidence="8 9" key="1">
    <citation type="submission" date="2020-04" db="EMBL/GenBank/DDBJ databases">
        <title>Plant Genome Project.</title>
        <authorList>
            <person name="Zhang R.-G."/>
        </authorList>
    </citation>
    <scope>NUCLEOTIDE SEQUENCE [LARGE SCALE GENOMIC DNA]</scope>
    <source>
        <strain evidence="8">YNK0</strain>
        <tissue evidence="8">Leaf</tissue>
    </source>
</reference>
<feature type="domain" description="WRKY" evidence="7">
    <location>
        <begin position="72"/>
        <end position="140"/>
    </location>
</feature>
<dbReference type="InterPro" id="IPR044810">
    <property type="entry name" value="WRKY_plant"/>
</dbReference>
<evidence type="ECO:0000259" key="7">
    <source>
        <dbReference type="PROSITE" id="PS50811"/>
    </source>
</evidence>
<keyword evidence="4" id="KW-0804">Transcription</keyword>
<dbReference type="Pfam" id="PF05278">
    <property type="entry name" value="PEARLI-4"/>
    <property type="match status" value="1"/>
</dbReference>
<comment type="subcellular location">
    <subcellularLocation>
        <location evidence="1">Nucleus</location>
    </subcellularLocation>
</comment>
<dbReference type="GO" id="GO:0005634">
    <property type="term" value="C:nucleus"/>
    <property type="evidence" value="ECO:0007669"/>
    <property type="project" value="UniProtKB-SubCell"/>
</dbReference>
<keyword evidence="6" id="KW-0175">Coiled coil</keyword>
<dbReference type="Proteomes" id="UP000655225">
    <property type="component" value="Unassembled WGS sequence"/>
</dbReference>
<dbReference type="InterPro" id="IPR036576">
    <property type="entry name" value="WRKY_dom_sf"/>
</dbReference>
<sequence length="527" mass="60181">MEREKAIEELDLGRELALTQPLSILNFNDPAEVNQNPATVCVSSPRCDDPRKTSETWTKFFPTLDDQKRKMVSPTLIDDGFAWKNYGQKRSLNAQYPTYYFKCTHNSDQDCHAKKLVQKTDEDPPMYETTYIHHHTCKAKVKMEEDETTEPTGTSVPDDLIISPELTSEPADIKFTPVDEDTFSPLVNTPISTAGESSHQPIIDEIMQGIPTVEEMLIEENFAQDVETENRMEGLIMDPSTSPSIQVTLEPASGPIVANEQERTLTHAFEANEVRMETHPAAEEIPTTIPGGEEEMEEVATEIAPKEERFSDPRVDSSLTPTRTIFSVDPPPLSEAEIAALVLKYPIPEDCKATWERIIRRHGDITSSCNVKNGKFRATYIEVTCEIIWKMKDTDAALLNDVLIKGWEENLSDVEQVGLRVNWLKEYFHKLKVTLKLSEEFKAAEDRHKVRLAKLDELNQRAQEKLSTIEKYKTMIEEIEEELSQVQEEYRDIQSQMQGEHFHYSHLRAFTSILTNIKEQELGFDLL</sequence>
<organism evidence="8 9">
    <name type="scientific">Tetracentron sinense</name>
    <name type="common">Spur-leaf</name>
    <dbReference type="NCBI Taxonomy" id="13715"/>
    <lineage>
        <taxon>Eukaryota</taxon>
        <taxon>Viridiplantae</taxon>
        <taxon>Streptophyta</taxon>
        <taxon>Embryophyta</taxon>
        <taxon>Tracheophyta</taxon>
        <taxon>Spermatophyta</taxon>
        <taxon>Magnoliopsida</taxon>
        <taxon>Trochodendrales</taxon>
        <taxon>Trochodendraceae</taxon>
        <taxon>Tetracentron</taxon>
    </lineage>
</organism>
<dbReference type="PROSITE" id="PS50811">
    <property type="entry name" value="WRKY"/>
    <property type="match status" value="1"/>
</dbReference>
<dbReference type="PANTHER" id="PTHR32096">
    <property type="entry name" value="WRKY TRANSCRIPTION FACTOR 30-RELATED-RELATED"/>
    <property type="match status" value="1"/>
</dbReference>
<evidence type="ECO:0000313" key="8">
    <source>
        <dbReference type="EMBL" id="KAF8397053.1"/>
    </source>
</evidence>
<proteinExistence type="predicted"/>
<dbReference type="OrthoDB" id="2021064at2759"/>
<dbReference type="GO" id="GO:0000976">
    <property type="term" value="F:transcription cis-regulatory region binding"/>
    <property type="evidence" value="ECO:0007669"/>
    <property type="project" value="TreeGrafter"/>
</dbReference>
<evidence type="ECO:0000256" key="6">
    <source>
        <dbReference type="SAM" id="Coils"/>
    </source>
</evidence>
<dbReference type="EMBL" id="JABCRI010000012">
    <property type="protein sequence ID" value="KAF8397053.1"/>
    <property type="molecule type" value="Genomic_DNA"/>
</dbReference>
<comment type="caution">
    <text evidence="8">The sequence shown here is derived from an EMBL/GenBank/DDBJ whole genome shotgun (WGS) entry which is preliminary data.</text>
</comment>
<evidence type="ECO:0000256" key="3">
    <source>
        <dbReference type="ARBA" id="ARBA00023125"/>
    </source>
</evidence>
<dbReference type="AlphaFoldDB" id="A0A835DAJ9"/>
<evidence type="ECO:0000256" key="5">
    <source>
        <dbReference type="ARBA" id="ARBA00023242"/>
    </source>
</evidence>
<evidence type="ECO:0000313" key="9">
    <source>
        <dbReference type="Proteomes" id="UP000655225"/>
    </source>
</evidence>
<dbReference type="GO" id="GO:0003700">
    <property type="term" value="F:DNA-binding transcription factor activity"/>
    <property type="evidence" value="ECO:0007669"/>
    <property type="project" value="InterPro"/>
</dbReference>
<protein>
    <recommendedName>
        <fullName evidence="7">WRKY domain-containing protein</fullName>
    </recommendedName>
</protein>
<name>A0A835DAJ9_TETSI</name>
<keyword evidence="9" id="KW-1185">Reference proteome</keyword>
<dbReference type="SUPFAM" id="SSF118290">
    <property type="entry name" value="WRKY DNA-binding domain"/>
    <property type="match status" value="1"/>
</dbReference>
<evidence type="ECO:0000256" key="2">
    <source>
        <dbReference type="ARBA" id="ARBA00023015"/>
    </source>
</evidence>
<dbReference type="InterPro" id="IPR007942">
    <property type="entry name" value="PLipase-like"/>
</dbReference>
<feature type="coiled-coil region" evidence="6">
    <location>
        <begin position="445"/>
        <end position="496"/>
    </location>
</feature>
<keyword evidence="5" id="KW-0539">Nucleus</keyword>
<evidence type="ECO:0000256" key="4">
    <source>
        <dbReference type="ARBA" id="ARBA00023163"/>
    </source>
</evidence>